<feature type="chain" id="PRO_5026958264" evidence="1">
    <location>
        <begin position="22"/>
        <end position="579"/>
    </location>
</feature>
<reference evidence="2 3" key="1">
    <citation type="submission" date="2019-11" db="EMBL/GenBank/DDBJ databases">
        <title>Type strains purchased from KCTC, JCM and DSMZ.</title>
        <authorList>
            <person name="Lu H."/>
        </authorList>
    </citation>
    <scope>NUCLEOTIDE SEQUENCE [LARGE SCALE GENOMIC DNA]</scope>
    <source>
        <strain evidence="2 3">KCTC 22382</strain>
    </source>
</reference>
<sequence length="579" mass="62300">MSNFRNAIAVAISLAWPAAQAIDIATDNPDLKVRLDFTPKYSTAYRLSDPSAALTRFDVARDPNTANEDDGDHNFKKGMLSSRIDLLTEFDVTARNYGLRVSGSGWYDSVYLRPNDYSGTQLFVAGMPTPTVLSTANNKPGQAPNAFLPGTRYQHGKGAEILDAFVYLKGEIGDMRGTVRVGKHTLQWGETLFFGQNGIANAQGPVDVSKIVSVPAWQFKEVLLPVEQVSGSLQVTPDVQIGAYYQFKFRPSRLPGVGSYFSDGDILPDGGFVNFGTDAQGKPVNLVYNSERDLRPKNSGQGGLQLKWNPAGGNYEFGFYAAQYHEKSPAAPVFDFVNNNVHLAFAENVRMLGATVNSSLGQLNWGLEGSVRFDAPLTSSPAVLVPGSAHTSCGASDDDPCYAKGRTGHLNLSGIYVLQPSGLWQGGSVLAELGYNRTLKVTRDPFAATPGETGVNGGLAGNTTKGAWASRVLFEPQYFQVLPGLDISVPISLGYNFGGRSSAMFKFAGGVSNGGDYSIGLKGKYQNEWNFSLAYTDYFGAVGTLTNTLVPGSAAPRQLTFGQTLKDRGYLSMSVSRTF</sequence>
<keyword evidence="3" id="KW-1185">Reference proteome</keyword>
<evidence type="ECO:0000313" key="2">
    <source>
        <dbReference type="EMBL" id="MTV41085.1"/>
    </source>
</evidence>
<dbReference type="InterPro" id="IPR010727">
    <property type="entry name" value="DUF1302"/>
</dbReference>
<proteinExistence type="predicted"/>
<dbReference type="EMBL" id="WNKY01000047">
    <property type="protein sequence ID" value="MTV41085.1"/>
    <property type="molecule type" value="Genomic_DNA"/>
</dbReference>
<accession>A0A6L6PS74</accession>
<evidence type="ECO:0000256" key="1">
    <source>
        <dbReference type="SAM" id="SignalP"/>
    </source>
</evidence>
<evidence type="ECO:0000313" key="3">
    <source>
        <dbReference type="Proteomes" id="UP000475582"/>
    </source>
</evidence>
<feature type="signal peptide" evidence="1">
    <location>
        <begin position="1"/>
        <end position="21"/>
    </location>
</feature>
<name>A0A6L6PS74_9BURK</name>
<dbReference type="Proteomes" id="UP000475582">
    <property type="component" value="Unassembled WGS sequence"/>
</dbReference>
<comment type="caution">
    <text evidence="2">The sequence shown here is derived from an EMBL/GenBank/DDBJ whole genome shotgun (WGS) entry which is preliminary data.</text>
</comment>
<keyword evidence="1" id="KW-0732">Signal</keyword>
<dbReference type="AlphaFoldDB" id="A0A6L6PS74"/>
<dbReference type="Pfam" id="PF06980">
    <property type="entry name" value="DUF1302"/>
    <property type="match status" value="1"/>
</dbReference>
<dbReference type="RefSeq" id="WP_155467175.1">
    <property type="nucleotide sequence ID" value="NZ_WNKY01000047.1"/>
</dbReference>
<gene>
    <name evidence="2" type="ORF">GM676_26340</name>
</gene>
<protein>
    <submittedName>
        <fullName evidence="2">DUF1302 family protein</fullName>
    </submittedName>
</protein>
<dbReference type="OrthoDB" id="8932625at2"/>
<organism evidence="2 3">
    <name type="scientific">Duganella radicis</name>
    <dbReference type="NCBI Taxonomy" id="551988"/>
    <lineage>
        <taxon>Bacteria</taxon>
        <taxon>Pseudomonadati</taxon>
        <taxon>Pseudomonadota</taxon>
        <taxon>Betaproteobacteria</taxon>
        <taxon>Burkholderiales</taxon>
        <taxon>Oxalobacteraceae</taxon>
        <taxon>Telluria group</taxon>
        <taxon>Duganella</taxon>
    </lineage>
</organism>